<dbReference type="InterPro" id="IPR007123">
    <property type="entry name" value="Gelsolin-like_dom"/>
</dbReference>
<dbReference type="SUPFAM" id="SSF55753">
    <property type="entry name" value="Actin depolymerizing proteins"/>
    <property type="match status" value="3"/>
</dbReference>
<dbReference type="Pfam" id="PF00626">
    <property type="entry name" value="Gelsolin"/>
    <property type="match status" value="3"/>
</dbReference>
<dbReference type="OrthoDB" id="6375767at2759"/>
<dbReference type="PANTHER" id="PTHR11977:SF130">
    <property type="entry name" value="SEVERIN"/>
    <property type="match status" value="1"/>
</dbReference>
<evidence type="ECO:0000256" key="1">
    <source>
        <dbReference type="ARBA" id="ARBA00022737"/>
    </source>
</evidence>
<name>A0A9P5Z8M6_9AGAR</name>
<keyword evidence="1" id="KW-0677">Repeat</keyword>
<proteinExistence type="predicted"/>
<sequence length="375" mass="42328">MWKTLTSAYLVLQLEKRVREESGEEEESWKDAGKEVGIQIWRIEKFHVVPWPKERYGSFYDGDSYIILHTYKKTSDAKSFSYDLHFWLGQNTTQDEAGTAAYKTVELDDFLHGKPVQSRECQGYESVRFLSYFPRFLSLQGGVSTGFHHVSDPIPSHIRKLYRITFTKSASGQSHLVVREVPAITRSLVEGDVYVLDKGNEIFQLNTKSSSGQERFKAAEFVQNLVNERESQSDVTVFDEGGSGVGRFFAEFGQNVSLRKADATANSFPTSHLYRITDATGVLIFEALDPASKETLTSDDAFLVDDSGSASHPAIYVWIGNGASLNERRLSLQYAQRYLYDKSIKIGEPTSRVHVAIPIIKLQEGEETPEFLEAM</sequence>
<evidence type="ECO:0000259" key="2">
    <source>
        <dbReference type="Pfam" id="PF00626"/>
    </source>
</evidence>
<dbReference type="GO" id="GO:0008154">
    <property type="term" value="P:actin polymerization or depolymerization"/>
    <property type="evidence" value="ECO:0007669"/>
    <property type="project" value="TreeGrafter"/>
</dbReference>
<evidence type="ECO:0000313" key="3">
    <source>
        <dbReference type="EMBL" id="KAF9483483.1"/>
    </source>
</evidence>
<dbReference type="Proteomes" id="UP000807469">
    <property type="component" value="Unassembled WGS sequence"/>
</dbReference>
<feature type="domain" description="Gelsolin-like" evidence="2">
    <location>
        <begin position="289"/>
        <end position="372"/>
    </location>
</feature>
<reference evidence="3" key="1">
    <citation type="submission" date="2020-11" db="EMBL/GenBank/DDBJ databases">
        <authorList>
            <consortium name="DOE Joint Genome Institute"/>
            <person name="Ahrendt S."/>
            <person name="Riley R."/>
            <person name="Andreopoulos W."/>
            <person name="Labutti K."/>
            <person name="Pangilinan J."/>
            <person name="Ruiz-Duenas F.J."/>
            <person name="Barrasa J.M."/>
            <person name="Sanchez-Garcia M."/>
            <person name="Camarero S."/>
            <person name="Miyauchi S."/>
            <person name="Serrano A."/>
            <person name="Linde D."/>
            <person name="Babiker R."/>
            <person name="Drula E."/>
            <person name="Ayuso-Fernandez I."/>
            <person name="Pacheco R."/>
            <person name="Padilla G."/>
            <person name="Ferreira P."/>
            <person name="Barriuso J."/>
            <person name="Kellner H."/>
            <person name="Castanera R."/>
            <person name="Alfaro M."/>
            <person name="Ramirez L."/>
            <person name="Pisabarro A.G."/>
            <person name="Kuo A."/>
            <person name="Tritt A."/>
            <person name="Lipzen A."/>
            <person name="He G."/>
            <person name="Yan M."/>
            <person name="Ng V."/>
            <person name="Cullen D."/>
            <person name="Martin F."/>
            <person name="Rosso M.-N."/>
            <person name="Henrissat B."/>
            <person name="Hibbett D."/>
            <person name="Martinez A.T."/>
            <person name="Grigoriev I.V."/>
        </authorList>
    </citation>
    <scope>NUCLEOTIDE SEQUENCE</scope>
    <source>
        <strain evidence="3">CIRM-BRFM 674</strain>
    </source>
</reference>
<dbReference type="GO" id="GO:0015629">
    <property type="term" value="C:actin cytoskeleton"/>
    <property type="evidence" value="ECO:0007669"/>
    <property type="project" value="TreeGrafter"/>
</dbReference>
<comment type="caution">
    <text evidence="3">The sequence shown here is derived from an EMBL/GenBank/DDBJ whole genome shotgun (WGS) entry which is preliminary data.</text>
</comment>
<dbReference type="InterPro" id="IPR007122">
    <property type="entry name" value="Villin/Gelsolin"/>
</dbReference>
<accession>A0A9P5Z8M6</accession>
<feature type="domain" description="Gelsolin-like" evidence="2">
    <location>
        <begin position="178"/>
        <end position="242"/>
    </location>
</feature>
<organism evidence="3 4">
    <name type="scientific">Pholiota conissans</name>
    <dbReference type="NCBI Taxonomy" id="109636"/>
    <lineage>
        <taxon>Eukaryota</taxon>
        <taxon>Fungi</taxon>
        <taxon>Dikarya</taxon>
        <taxon>Basidiomycota</taxon>
        <taxon>Agaricomycotina</taxon>
        <taxon>Agaricomycetes</taxon>
        <taxon>Agaricomycetidae</taxon>
        <taxon>Agaricales</taxon>
        <taxon>Agaricineae</taxon>
        <taxon>Strophariaceae</taxon>
        <taxon>Pholiota</taxon>
    </lineage>
</organism>
<dbReference type="EMBL" id="MU155153">
    <property type="protein sequence ID" value="KAF9483483.1"/>
    <property type="molecule type" value="Genomic_DNA"/>
</dbReference>
<dbReference type="GO" id="GO:0005737">
    <property type="term" value="C:cytoplasm"/>
    <property type="evidence" value="ECO:0007669"/>
    <property type="project" value="TreeGrafter"/>
</dbReference>
<dbReference type="Gene3D" id="3.40.20.10">
    <property type="entry name" value="Severin"/>
    <property type="match status" value="3"/>
</dbReference>
<dbReference type="SMART" id="SM00262">
    <property type="entry name" value="GEL"/>
    <property type="match status" value="3"/>
</dbReference>
<dbReference type="AlphaFoldDB" id="A0A9P5Z8M6"/>
<dbReference type="CDD" id="cd11290">
    <property type="entry name" value="gelsolin_S1_like"/>
    <property type="match status" value="1"/>
</dbReference>
<dbReference type="FunFam" id="3.40.20.10:FF:000002">
    <property type="entry name" value="Gelsolin"/>
    <property type="match status" value="1"/>
</dbReference>
<evidence type="ECO:0000313" key="4">
    <source>
        <dbReference type="Proteomes" id="UP000807469"/>
    </source>
</evidence>
<keyword evidence="4" id="KW-1185">Reference proteome</keyword>
<feature type="domain" description="Gelsolin-like" evidence="2">
    <location>
        <begin position="49"/>
        <end position="130"/>
    </location>
</feature>
<protein>
    <submittedName>
        <fullName evidence="3">Fragmin60</fullName>
    </submittedName>
</protein>
<dbReference type="GO" id="GO:0051015">
    <property type="term" value="F:actin filament binding"/>
    <property type="evidence" value="ECO:0007669"/>
    <property type="project" value="InterPro"/>
</dbReference>
<dbReference type="PANTHER" id="PTHR11977">
    <property type="entry name" value="VILLIN"/>
    <property type="match status" value="1"/>
</dbReference>
<dbReference type="PRINTS" id="PR00597">
    <property type="entry name" value="GELSOLIN"/>
</dbReference>
<dbReference type="InterPro" id="IPR029006">
    <property type="entry name" value="ADF-H/Gelsolin-like_dom_sf"/>
</dbReference>
<gene>
    <name evidence="3" type="ORF">BDN70DRAFT_873768</name>
</gene>